<keyword evidence="3" id="KW-1185">Reference proteome</keyword>
<dbReference type="EMBL" id="OU912926">
    <property type="protein sequence ID" value="CAG9932126.1"/>
    <property type="molecule type" value="Genomic_DNA"/>
</dbReference>
<evidence type="ECO:0000256" key="1">
    <source>
        <dbReference type="SAM" id="Phobius"/>
    </source>
</evidence>
<dbReference type="InterPro" id="IPR018247">
    <property type="entry name" value="EF_Hand_1_Ca_BS"/>
</dbReference>
<feature type="transmembrane region" description="Helical" evidence="1">
    <location>
        <begin position="33"/>
        <end position="50"/>
    </location>
</feature>
<proteinExistence type="predicted"/>
<keyword evidence="1" id="KW-0472">Membrane</keyword>
<feature type="transmembrane region" description="Helical" evidence="1">
    <location>
        <begin position="272"/>
        <end position="294"/>
    </location>
</feature>
<organism evidence="2 3">
    <name type="scientific">Candidatus Nitrotoga arctica</name>
    <dbReference type="NCBI Taxonomy" id="453162"/>
    <lineage>
        <taxon>Bacteria</taxon>
        <taxon>Pseudomonadati</taxon>
        <taxon>Pseudomonadota</taxon>
        <taxon>Betaproteobacteria</taxon>
        <taxon>Nitrosomonadales</taxon>
        <taxon>Gallionellaceae</taxon>
        <taxon>Candidatus Nitrotoga</taxon>
    </lineage>
</organism>
<name>A0ABN8AKL6_9PROT</name>
<dbReference type="Proteomes" id="UP000839052">
    <property type="component" value="Chromosome"/>
</dbReference>
<evidence type="ECO:0000313" key="3">
    <source>
        <dbReference type="Proteomes" id="UP000839052"/>
    </source>
</evidence>
<dbReference type="PROSITE" id="PS00018">
    <property type="entry name" value="EF_HAND_1"/>
    <property type="match status" value="1"/>
</dbReference>
<keyword evidence="1" id="KW-0812">Transmembrane</keyword>
<feature type="transmembrane region" description="Helical" evidence="1">
    <location>
        <begin position="9"/>
        <end position="27"/>
    </location>
</feature>
<protein>
    <submittedName>
        <fullName evidence="2">EF-hand domain-containing protein</fullName>
    </submittedName>
</protein>
<gene>
    <name evidence="2" type="ORF">NTG6680_0873</name>
</gene>
<sequence>MLDWLRRKYAQLITSGAQLLLLLVGINLHSRDGWVSCLAAIALISFYAWISSLYRLRTLRNTPTSKIASAAQGYVELVGKGQPFCDPLLFSTLRRVPCLWCRYKIEQQEKNGWKIIDSGETDDSFILRDDTGECVVDPENAEIITQDYDQWQEDGCRYTEWKLIKGEILYVIGRFRTLGGSNQEFDLRVELNALLTEWKKSMPTLLARFDLNKDGELGIEEWELVRQAAKREVEKMKVDVLAQPSTHIISRSPDGQLFLISNLSGDRLSRRYMFWVWGHLMIFFGSLGGLGLMLQNVSL</sequence>
<accession>A0ABN8AKL6</accession>
<evidence type="ECO:0000313" key="2">
    <source>
        <dbReference type="EMBL" id="CAG9932126.1"/>
    </source>
</evidence>
<reference evidence="2 3" key="1">
    <citation type="submission" date="2021-10" db="EMBL/GenBank/DDBJ databases">
        <authorList>
            <person name="Koch H."/>
        </authorList>
    </citation>
    <scope>NUCLEOTIDE SEQUENCE [LARGE SCALE GENOMIC DNA]</scope>
    <source>
        <strain evidence="2">6680</strain>
    </source>
</reference>
<keyword evidence="1" id="KW-1133">Transmembrane helix</keyword>
<dbReference type="RefSeq" id="WP_239796111.1">
    <property type="nucleotide sequence ID" value="NZ_OU912926.1"/>
</dbReference>